<organism evidence="1 2">
    <name type="scientific">Smallanthus sonchifolius</name>
    <dbReference type="NCBI Taxonomy" id="185202"/>
    <lineage>
        <taxon>Eukaryota</taxon>
        <taxon>Viridiplantae</taxon>
        <taxon>Streptophyta</taxon>
        <taxon>Embryophyta</taxon>
        <taxon>Tracheophyta</taxon>
        <taxon>Spermatophyta</taxon>
        <taxon>Magnoliopsida</taxon>
        <taxon>eudicotyledons</taxon>
        <taxon>Gunneridae</taxon>
        <taxon>Pentapetalae</taxon>
        <taxon>asterids</taxon>
        <taxon>campanulids</taxon>
        <taxon>Asterales</taxon>
        <taxon>Asteraceae</taxon>
        <taxon>Asteroideae</taxon>
        <taxon>Heliantheae alliance</taxon>
        <taxon>Millerieae</taxon>
        <taxon>Smallanthus</taxon>
    </lineage>
</organism>
<proteinExistence type="predicted"/>
<comment type="caution">
    <text evidence="1">The sequence shown here is derived from an EMBL/GenBank/DDBJ whole genome shotgun (WGS) entry which is preliminary data.</text>
</comment>
<keyword evidence="2" id="KW-1185">Reference proteome</keyword>
<sequence length="179" mass="20114">MEYCWITRSEKPFVAANRIRDLQVGFPTSATNSRDGHLYSDELALNEMCGTPVLDALIKVGFPVPAAMQRDGIIPQELIDDGSSEESKRCSITVQMKLLYFRMMLNRESITNATDMIQPSLISYSFQSLPSPALLDVASISADRILLLNSYFIIVIFHGMTIGGYWVTRISQNIKPKHH</sequence>
<protein>
    <submittedName>
        <fullName evidence="1">Uncharacterized protein</fullName>
    </submittedName>
</protein>
<dbReference type="Proteomes" id="UP001056120">
    <property type="component" value="Linkage Group LG07"/>
</dbReference>
<reference evidence="2" key="1">
    <citation type="journal article" date="2022" name="Mol. Ecol. Resour.">
        <title>The genomes of chicory, endive, great burdock and yacon provide insights into Asteraceae palaeo-polyploidization history and plant inulin production.</title>
        <authorList>
            <person name="Fan W."/>
            <person name="Wang S."/>
            <person name="Wang H."/>
            <person name="Wang A."/>
            <person name="Jiang F."/>
            <person name="Liu H."/>
            <person name="Zhao H."/>
            <person name="Xu D."/>
            <person name="Zhang Y."/>
        </authorList>
    </citation>
    <scope>NUCLEOTIDE SEQUENCE [LARGE SCALE GENOMIC DNA]</scope>
    <source>
        <strain evidence="2">cv. Yunnan</strain>
    </source>
</reference>
<evidence type="ECO:0000313" key="2">
    <source>
        <dbReference type="Proteomes" id="UP001056120"/>
    </source>
</evidence>
<gene>
    <name evidence="1" type="ORF">L1987_20049</name>
</gene>
<dbReference type="EMBL" id="CM042024">
    <property type="protein sequence ID" value="KAI3810437.1"/>
    <property type="molecule type" value="Genomic_DNA"/>
</dbReference>
<evidence type="ECO:0000313" key="1">
    <source>
        <dbReference type="EMBL" id="KAI3810437.1"/>
    </source>
</evidence>
<name>A0ACB9IRI5_9ASTR</name>
<reference evidence="1 2" key="2">
    <citation type="journal article" date="2022" name="Mol. Ecol. Resour.">
        <title>The genomes of chicory, endive, great burdock and yacon provide insights into Asteraceae paleo-polyploidization history and plant inulin production.</title>
        <authorList>
            <person name="Fan W."/>
            <person name="Wang S."/>
            <person name="Wang H."/>
            <person name="Wang A."/>
            <person name="Jiang F."/>
            <person name="Liu H."/>
            <person name="Zhao H."/>
            <person name="Xu D."/>
            <person name="Zhang Y."/>
        </authorList>
    </citation>
    <scope>NUCLEOTIDE SEQUENCE [LARGE SCALE GENOMIC DNA]</scope>
    <source>
        <strain evidence="2">cv. Yunnan</strain>
        <tissue evidence="1">Leaves</tissue>
    </source>
</reference>
<accession>A0ACB9IRI5</accession>